<accession>A0A7W9HPD7</accession>
<evidence type="ECO:0000313" key="2">
    <source>
        <dbReference type="EMBL" id="MBB5805746.1"/>
    </source>
</evidence>
<sequence length="389" mass="39815">MGWALLADTVPIYPLYALLFVSTGLSDVEISVLFAIWSTVGVVAEVPFGAFADRFSRKWSIVGAGVCQAAGYALWTVLPGFTGFAVGFVLWGVGGAMSSGSVEALLHDGLAAAGAVSHFGKVLGRVTAVGLLAQIPAALLATVLFSTGGFVLVGWVSVATCLGAALVATRLPETPRPERESYLATLRSGLSETARVLDVRLAVLVVAMLAAIDAFEEYFPLIAADWRVPVALVPLATLAIPLAGAAGAALGGTRLPLGVLLGGVAVLLGAAGLVGHPAGLAVVAVFYGVYRLVLVTAEARLQERITGDARATVTSVAGLASEVFAFTVYAAWVFGGVVGVSVPVLALAVFLVGQRLNLAVRGDVRRDRDAVAHGLSGPDGLAERGAEQE</sequence>
<dbReference type="SUPFAM" id="SSF103473">
    <property type="entry name" value="MFS general substrate transporter"/>
    <property type="match status" value="1"/>
</dbReference>
<evidence type="ECO:0000256" key="1">
    <source>
        <dbReference type="SAM" id="Phobius"/>
    </source>
</evidence>
<dbReference type="EMBL" id="JACHMO010000001">
    <property type="protein sequence ID" value="MBB5805746.1"/>
    <property type="molecule type" value="Genomic_DNA"/>
</dbReference>
<feature type="transmembrane region" description="Helical" evidence="1">
    <location>
        <begin position="257"/>
        <end position="290"/>
    </location>
</feature>
<dbReference type="RefSeq" id="WP_312869503.1">
    <property type="nucleotide sequence ID" value="NZ_JACHMO010000001.1"/>
</dbReference>
<dbReference type="InterPro" id="IPR036259">
    <property type="entry name" value="MFS_trans_sf"/>
</dbReference>
<feature type="transmembrane region" description="Helical" evidence="1">
    <location>
        <begin position="232"/>
        <end position="250"/>
    </location>
</feature>
<feature type="transmembrane region" description="Helical" evidence="1">
    <location>
        <begin position="30"/>
        <end position="52"/>
    </location>
</feature>
<proteinExistence type="predicted"/>
<dbReference type="PANTHER" id="PTHR23530:SF1">
    <property type="entry name" value="PERMEASE, MAJOR FACILITATOR SUPERFAMILY-RELATED"/>
    <property type="match status" value="1"/>
</dbReference>
<dbReference type="InterPro" id="IPR011701">
    <property type="entry name" value="MFS"/>
</dbReference>
<comment type="caution">
    <text evidence="2">The sequence shown here is derived from an EMBL/GenBank/DDBJ whole genome shotgun (WGS) entry which is preliminary data.</text>
</comment>
<dbReference type="Gene3D" id="1.20.1250.20">
    <property type="entry name" value="MFS general substrate transporter like domains"/>
    <property type="match status" value="1"/>
</dbReference>
<name>A0A7W9HPD7_9PSEU</name>
<keyword evidence="1" id="KW-0812">Transmembrane</keyword>
<dbReference type="PANTHER" id="PTHR23530">
    <property type="entry name" value="TRANSPORT PROTEIN-RELATED"/>
    <property type="match status" value="1"/>
</dbReference>
<feature type="transmembrane region" description="Helical" evidence="1">
    <location>
        <begin position="193"/>
        <end position="212"/>
    </location>
</feature>
<feature type="transmembrane region" description="Helical" evidence="1">
    <location>
        <begin position="329"/>
        <end position="352"/>
    </location>
</feature>
<keyword evidence="1" id="KW-1133">Transmembrane helix</keyword>
<gene>
    <name evidence="2" type="ORF">F4560_005514</name>
</gene>
<evidence type="ECO:0000313" key="3">
    <source>
        <dbReference type="Proteomes" id="UP000552097"/>
    </source>
</evidence>
<protein>
    <submittedName>
        <fullName evidence="2">MFS family permease</fullName>
    </submittedName>
</protein>
<reference evidence="2 3" key="1">
    <citation type="submission" date="2020-08" db="EMBL/GenBank/DDBJ databases">
        <title>Sequencing the genomes of 1000 actinobacteria strains.</title>
        <authorList>
            <person name="Klenk H.-P."/>
        </authorList>
    </citation>
    <scope>NUCLEOTIDE SEQUENCE [LARGE SCALE GENOMIC DNA]</scope>
    <source>
        <strain evidence="2 3">DSM 45486</strain>
    </source>
</reference>
<dbReference type="Pfam" id="PF07690">
    <property type="entry name" value="MFS_1"/>
    <property type="match status" value="1"/>
</dbReference>
<keyword evidence="1" id="KW-0472">Membrane</keyword>
<organism evidence="2 3">
    <name type="scientific">Saccharothrix ecbatanensis</name>
    <dbReference type="NCBI Taxonomy" id="1105145"/>
    <lineage>
        <taxon>Bacteria</taxon>
        <taxon>Bacillati</taxon>
        <taxon>Actinomycetota</taxon>
        <taxon>Actinomycetes</taxon>
        <taxon>Pseudonocardiales</taxon>
        <taxon>Pseudonocardiaceae</taxon>
        <taxon>Saccharothrix</taxon>
    </lineage>
</organism>
<keyword evidence="3" id="KW-1185">Reference proteome</keyword>
<dbReference type="AlphaFoldDB" id="A0A7W9HPD7"/>
<dbReference type="InterPro" id="IPR053160">
    <property type="entry name" value="MFS_DHA3_Transporter"/>
</dbReference>
<dbReference type="Proteomes" id="UP000552097">
    <property type="component" value="Unassembled WGS sequence"/>
</dbReference>
<dbReference type="GO" id="GO:0022857">
    <property type="term" value="F:transmembrane transporter activity"/>
    <property type="evidence" value="ECO:0007669"/>
    <property type="project" value="InterPro"/>
</dbReference>